<dbReference type="GO" id="GO:0008137">
    <property type="term" value="F:NADH dehydrogenase (ubiquinone) activity"/>
    <property type="evidence" value="ECO:0007669"/>
    <property type="project" value="InterPro"/>
</dbReference>
<dbReference type="InterPro" id="IPR054351">
    <property type="entry name" value="NADH_UbQ_OxRdtase_ferredoxin"/>
</dbReference>
<comment type="caution">
    <text evidence="14">The sequence shown here is derived from an EMBL/GenBank/DDBJ whole genome shotgun (WGS) entry which is preliminary data.</text>
</comment>
<proteinExistence type="inferred from homology"/>
<evidence type="ECO:0000256" key="7">
    <source>
        <dbReference type="ARBA" id="ARBA00023014"/>
    </source>
</evidence>
<dbReference type="CDD" id="cd00207">
    <property type="entry name" value="fer2"/>
    <property type="match status" value="1"/>
</dbReference>
<dbReference type="Pfam" id="PF22117">
    <property type="entry name" value="Fer4_Nqo3"/>
    <property type="match status" value="1"/>
</dbReference>
<evidence type="ECO:0000256" key="3">
    <source>
        <dbReference type="ARBA" id="ARBA00022485"/>
    </source>
</evidence>
<dbReference type="Pfam" id="PF22151">
    <property type="entry name" value="Fer4_NDSU1"/>
    <property type="match status" value="1"/>
</dbReference>
<dbReference type="Gene3D" id="3.40.228.10">
    <property type="entry name" value="Dimethylsulfoxide Reductase, domain 2"/>
    <property type="match status" value="1"/>
</dbReference>
<keyword evidence="5" id="KW-1278">Translocase</keyword>
<dbReference type="SUPFAM" id="SSF54292">
    <property type="entry name" value="2Fe-2S ferredoxin-like"/>
    <property type="match status" value="1"/>
</dbReference>
<dbReference type="SUPFAM" id="SSF54862">
    <property type="entry name" value="4Fe-4S ferredoxins"/>
    <property type="match status" value="1"/>
</dbReference>
<dbReference type="GO" id="GO:0042773">
    <property type="term" value="P:ATP synthesis coupled electron transport"/>
    <property type="evidence" value="ECO:0007669"/>
    <property type="project" value="InterPro"/>
</dbReference>
<dbReference type="GO" id="GO:0046872">
    <property type="term" value="F:metal ion binding"/>
    <property type="evidence" value="ECO:0007669"/>
    <property type="project" value="UniProtKB-KW"/>
</dbReference>
<protein>
    <submittedName>
        <fullName evidence="14">Uncharacterized protein</fullName>
    </submittedName>
</protein>
<dbReference type="Proteomes" id="UP001210925">
    <property type="component" value="Unassembled WGS sequence"/>
</dbReference>
<evidence type="ECO:0000256" key="1">
    <source>
        <dbReference type="ARBA" id="ARBA00001966"/>
    </source>
</evidence>
<evidence type="ECO:0000256" key="5">
    <source>
        <dbReference type="ARBA" id="ARBA00022967"/>
    </source>
</evidence>
<feature type="domain" description="4Fe-4S Mo/W bis-MGD-type" evidence="12">
    <location>
        <begin position="895"/>
        <end position="951"/>
    </location>
</feature>
<feature type="domain" description="2Fe-2S ferredoxin-type" evidence="11">
    <location>
        <begin position="679"/>
        <end position="756"/>
    </location>
</feature>
<dbReference type="NCBIfam" id="TIGR01973">
    <property type="entry name" value="NuoG"/>
    <property type="match status" value="1"/>
</dbReference>
<dbReference type="GO" id="GO:0016020">
    <property type="term" value="C:membrane"/>
    <property type="evidence" value="ECO:0007669"/>
    <property type="project" value="InterPro"/>
</dbReference>
<feature type="domain" description="4Fe-4S His(Cys)3-ligated-type" evidence="13">
    <location>
        <begin position="756"/>
        <end position="795"/>
    </location>
</feature>
<evidence type="ECO:0000259" key="11">
    <source>
        <dbReference type="PROSITE" id="PS51085"/>
    </source>
</evidence>
<keyword evidence="7" id="KW-0411">Iron-sulfur</keyword>
<dbReference type="PROSITE" id="PS51669">
    <property type="entry name" value="4FE4S_MOW_BIS_MGD"/>
    <property type="match status" value="1"/>
</dbReference>
<dbReference type="CDD" id="cd02773">
    <property type="entry name" value="MopB_Res-Cmplx1_Nad11"/>
    <property type="match status" value="1"/>
</dbReference>
<dbReference type="InterPro" id="IPR050123">
    <property type="entry name" value="Prok_molybdopt-oxidoreductase"/>
</dbReference>
<keyword evidence="6" id="KW-0408">Iron</keyword>
<evidence type="ECO:0000256" key="9">
    <source>
        <dbReference type="ARBA" id="ARBA00034078"/>
    </source>
</evidence>
<dbReference type="InterPro" id="IPR006963">
    <property type="entry name" value="Mopterin_OxRdtase_4Fe-4S_dom"/>
</dbReference>
<dbReference type="SUPFAM" id="SSF53706">
    <property type="entry name" value="Formate dehydrogenase/DMSO reductase, domains 1-3"/>
    <property type="match status" value="1"/>
</dbReference>
<dbReference type="FunFam" id="3.30.70.20:FF:000002">
    <property type="entry name" value="NADH-ubiquinone oxidoreductase 75 kDa subunit"/>
    <property type="match status" value="1"/>
</dbReference>
<dbReference type="PROSITE" id="PS51839">
    <property type="entry name" value="4FE4S_HC3"/>
    <property type="match status" value="1"/>
</dbReference>
<dbReference type="Gene3D" id="3.40.50.740">
    <property type="match status" value="2"/>
</dbReference>
<dbReference type="InterPro" id="IPR036010">
    <property type="entry name" value="2Fe-2S_ferredoxin-like_sf"/>
</dbReference>
<evidence type="ECO:0000256" key="2">
    <source>
        <dbReference type="ARBA" id="ARBA00005404"/>
    </source>
</evidence>
<evidence type="ECO:0000256" key="4">
    <source>
        <dbReference type="ARBA" id="ARBA00022723"/>
    </source>
</evidence>
<dbReference type="InterPro" id="IPR000283">
    <property type="entry name" value="NADH_UbQ_OxRdtase_75kDa_su_CS"/>
</dbReference>
<dbReference type="PANTHER" id="PTHR43105:SF13">
    <property type="entry name" value="NADH-UBIQUINONE OXIDOREDUCTASE 75 KDA SUBUNIT, MITOCHONDRIAL"/>
    <property type="match status" value="1"/>
</dbReference>
<dbReference type="EMBL" id="JADGKB010000005">
    <property type="protein sequence ID" value="KAJ3261561.1"/>
    <property type="molecule type" value="Genomic_DNA"/>
</dbReference>
<dbReference type="PROSITE" id="PS00641">
    <property type="entry name" value="COMPLEX1_75K_1"/>
    <property type="match status" value="1"/>
</dbReference>
<dbReference type="Gene3D" id="3.10.20.740">
    <property type="match status" value="1"/>
</dbReference>
<sequence>MGDPSQKLVELDNRIRDVDMDIKIEAALNLNKIYLLQLLKDLKCLTMDFENSSQIVMRISTVLDSNDPVARGLTYSALGILSNYSNTEELQFRILSALEDSILDEVELFAVLETACALALIDPSFAIQFYILLSSGFSEIDGVFEKSIYNLALALKVKSIISVNCGNKMSQDTLEIFEIMRSTSSTVLALGLLDNLIFLTNSYPGVFSHKMIDQMLEKLTTESDLRVRSRLVQLLYSTLNDVPLDFLLERFPTLINDCESMVDLALNNYSNYCIPYIKLAFLLHVLQNNGTFSNHLIQNWTLKLMEMKKPVCYKGLWILFPLLESKNTIDKCVALFSENHIAFKMLNVVYRFNLPNYITKLASVLENYDIPLEFKILVDRIVFPTPLIADKLELSKNITGNDYWDYYKLARVQAAKGNYYNSLQLFSHLFPVMNSIESSCWIAGLEKVMEFELSVAQSLLADEQSKVLFRAITDFKAVASIVGGCAFQIDFLKLQSTLYNVITLISNQNTSLKVQNTLSTLVYDFTNLAYRYLDIDDLSLCTLLHYAFMCNSLLFLLQSKMTDLDQRDADKDFLFYKKLQIIDNLKQCQSLPNCSINEAALSIYTKNRHIPRYFFVQNPRYTIEVETTPKLSMNSPIRINKHHNFVFELDGIINYSGKKKITKVVVQLGGFSSTSRINAEVEIFINDKPVKIEAGSAIIQACEKAGVDIPRFCYHERLGIAGNCRMCLVEIGGPKPVASCAMPVMPGMKVQTETPNVKKAREGVMEFLLANHPLDCPICDQGGECDLQDQSVRYGADRSRFKEIVGKRATENKDLGPLVKTVMTRCIHCTRCVRFANEIAGASELGTSGRGNSMEIGTYVSKAIKSEMSGNLVDLCPVGALTSKPYAFTARPWELKRTESIDVMDGLGSNIKVDTRGNEVMRIVPRLNDDINEEWISDKTRFASDGLKNQRLTTPLLKKGNDFVPVSWPDALQAVSEALKGTDPEHVAAIAGQLSDAESLVALKDLLNKFNSDNLYVESNLDVADGLTDIRSNYTLNSSIAGIEEADVLLLVGTNPRHEAPILNTRIRKSYLHNGLQLGVVGEKGELNYDAEHIGLDASSLDKLLSGEHPFSKTLTNAKKPMLLLGQSVLDDPAVLKKASELAQKLGKSASPEWHSIFNVLQRHASSTAAFDIGYSTQSPKANTKFLYLLGADEIDPNIIPKNSFVVYQGHHGDVGAYYADVILPGAAYTEKSATYVNTEGRAQSTRAAVPPPPGAREDWKIIRALSEVAGKTLPYNEVNQLRSRMVQVSPTFAEYDQFEQTSSPLVQLGLSHIKSYAAANAKPLQLAFKDFYMTNAVARSSSTMAKCSQVSFD</sequence>
<evidence type="ECO:0000259" key="13">
    <source>
        <dbReference type="PROSITE" id="PS51839"/>
    </source>
</evidence>
<dbReference type="Gene3D" id="3.30.70.20">
    <property type="match status" value="1"/>
</dbReference>
<dbReference type="InterPro" id="IPR001041">
    <property type="entry name" value="2Fe-2S_ferredoxin-type"/>
</dbReference>
<evidence type="ECO:0000313" key="15">
    <source>
        <dbReference type="Proteomes" id="UP001210925"/>
    </source>
</evidence>
<dbReference type="InterPro" id="IPR010228">
    <property type="entry name" value="NADH_UbQ_OxRdtase_Gsu"/>
</dbReference>
<evidence type="ECO:0000256" key="6">
    <source>
        <dbReference type="ARBA" id="ARBA00023004"/>
    </source>
</evidence>
<dbReference type="PROSITE" id="PS51085">
    <property type="entry name" value="2FE2S_FER_2"/>
    <property type="match status" value="1"/>
</dbReference>
<dbReference type="Pfam" id="PF00384">
    <property type="entry name" value="Molybdopterin"/>
    <property type="match status" value="1"/>
</dbReference>
<dbReference type="PROSITE" id="PS00642">
    <property type="entry name" value="COMPLEX1_75K_2"/>
    <property type="match status" value="1"/>
</dbReference>
<keyword evidence="15" id="KW-1185">Reference proteome</keyword>
<dbReference type="FunFam" id="3.40.50.740:FF:000012">
    <property type="entry name" value="NADH dehydrogenase [ubiquinone] iron-sulfur protein 1 mitochondrial"/>
    <property type="match status" value="1"/>
</dbReference>
<comment type="cofactor">
    <cofactor evidence="9">
        <name>[2Fe-2S] cluster</name>
        <dbReference type="ChEBI" id="CHEBI:190135"/>
    </cofactor>
</comment>
<comment type="similarity">
    <text evidence="2 10">Belongs to the complex I 75 kDa subunit family.</text>
</comment>
<dbReference type="PANTHER" id="PTHR43105">
    <property type="entry name" value="RESPIRATORY NITRATE REDUCTASE"/>
    <property type="match status" value="1"/>
</dbReference>
<organism evidence="14 15">
    <name type="scientific">Boothiomyces macroporosus</name>
    <dbReference type="NCBI Taxonomy" id="261099"/>
    <lineage>
        <taxon>Eukaryota</taxon>
        <taxon>Fungi</taxon>
        <taxon>Fungi incertae sedis</taxon>
        <taxon>Chytridiomycota</taxon>
        <taxon>Chytridiomycota incertae sedis</taxon>
        <taxon>Chytridiomycetes</taxon>
        <taxon>Rhizophydiales</taxon>
        <taxon>Terramycetaceae</taxon>
        <taxon>Boothiomyces</taxon>
    </lineage>
</organism>
<dbReference type="PROSITE" id="PS00643">
    <property type="entry name" value="COMPLEX1_75K_3"/>
    <property type="match status" value="1"/>
</dbReference>
<dbReference type="GO" id="GO:0016651">
    <property type="term" value="F:oxidoreductase activity, acting on NAD(P)H"/>
    <property type="evidence" value="ECO:0007669"/>
    <property type="project" value="InterPro"/>
</dbReference>
<dbReference type="InterPro" id="IPR015405">
    <property type="entry name" value="NDUFS1-like_C"/>
</dbReference>
<keyword evidence="4" id="KW-0479">Metal-binding</keyword>
<reference evidence="14" key="1">
    <citation type="submission" date="2020-05" db="EMBL/GenBank/DDBJ databases">
        <title>Phylogenomic resolution of chytrid fungi.</title>
        <authorList>
            <person name="Stajich J.E."/>
            <person name="Amses K."/>
            <person name="Simmons R."/>
            <person name="Seto K."/>
            <person name="Myers J."/>
            <person name="Bonds A."/>
            <person name="Quandt C.A."/>
            <person name="Barry K."/>
            <person name="Liu P."/>
            <person name="Grigoriev I."/>
            <person name="Longcore J.E."/>
            <person name="James T.Y."/>
        </authorList>
    </citation>
    <scope>NUCLEOTIDE SEQUENCE</scope>
    <source>
        <strain evidence="14">PLAUS21</strain>
    </source>
</reference>
<gene>
    <name evidence="14" type="ORF">HK103_005399</name>
</gene>
<accession>A0AAD5UML5</accession>
<evidence type="ECO:0000259" key="12">
    <source>
        <dbReference type="PROSITE" id="PS51669"/>
    </source>
</evidence>
<comment type="cofactor">
    <cofactor evidence="1">
        <name>[4Fe-4S] cluster</name>
        <dbReference type="ChEBI" id="CHEBI:49883"/>
    </cofactor>
</comment>
<evidence type="ECO:0000256" key="8">
    <source>
        <dbReference type="ARBA" id="ARBA00023027"/>
    </source>
</evidence>
<dbReference type="Pfam" id="PF10588">
    <property type="entry name" value="NADH-G_4Fe-4S_3"/>
    <property type="match status" value="1"/>
</dbReference>
<dbReference type="Pfam" id="PF13510">
    <property type="entry name" value="Fer2_4"/>
    <property type="match status" value="1"/>
</dbReference>
<name>A0AAD5UML5_9FUNG</name>
<evidence type="ECO:0000256" key="10">
    <source>
        <dbReference type="RuleBase" id="RU004523"/>
    </source>
</evidence>
<keyword evidence="8" id="KW-0520">NAD</keyword>
<dbReference type="SMART" id="SM00929">
    <property type="entry name" value="NADH-G_4Fe-4S_3"/>
    <property type="match status" value="1"/>
</dbReference>
<dbReference type="InterPro" id="IPR019574">
    <property type="entry name" value="NADH_UbQ_OxRdtase_Gsu_4Fe4S-bd"/>
</dbReference>
<dbReference type="InterPro" id="IPR006656">
    <property type="entry name" value="Mopterin_OxRdtase"/>
</dbReference>
<dbReference type="Pfam" id="PF09326">
    <property type="entry name" value="NADH_dhqG_C"/>
    <property type="match status" value="1"/>
</dbReference>
<keyword evidence="3" id="KW-0004">4Fe-4S</keyword>
<dbReference type="FunFam" id="3.10.20.740:FF:000001">
    <property type="entry name" value="NADH-quinone oxidoreductase subunit G"/>
    <property type="match status" value="1"/>
</dbReference>
<dbReference type="GO" id="GO:0051539">
    <property type="term" value="F:4 iron, 4 sulfur cluster binding"/>
    <property type="evidence" value="ECO:0007669"/>
    <property type="project" value="UniProtKB-KW"/>
</dbReference>
<evidence type="ECO:0000313" key="14">
    <source>
        <dbReference type="EMBL" id="KAJ3261561.1"/>
    </source>
</evidence>